<dbReference type="RefSeq" id="WP_109672818.1">
    <property type="nucleotide sequence ID" value="NZ_QGGH01000033.1"/>
</dbReference>
<evidence type="ECO:0000256" key="1">
    <source>
        <dbReference type="SAM" id="Phobius"/>
    </source>
</evidence>
<feature type="transmembrane region" description="Helical" evidence="1">
    <location>
        <begin position="7"/>
        <end position="29"/>
    </location>
</feature>
<evidence type="ECO:0000313" key="2">
    <source>
        <dbReference type="EMBL" id="PWJ84377.1"/>
    </source>
</evidence>
<organism evidence="2 3">
    <name type="scientific">Rhizobium loti</name>
    <name type="common">Mesorhizobium loti</name>
    <dbReference type="NCBI Taxonomy" id="381"/>
    <lineage>
        <taxon>Bacteria</taxon>
        <taxon>Pseudomonadati</taxon>
        <taxon>Pseudomonadota</taxon>
        <taxon>Alphaproteobacteria</taxon>
        <taxon>Hyphomicrobiales</taxon>
        <taxon>Phyllobacteriaceae</taxon>
        <taxon>Mesorhizobium</taxon>
    </lineage>
</organism>
<protein>
    <submittedName>
        <fullName evidence="2">Uncharacterized protein</fullName>
    </submittedName>
</protein>
<proteinExistence type="predicted"/>
<feature type="transmembrane region" description="Helical" evidence="1">
    <location>
        <begin position="49"/>
        <end position="69"/>
    </location>
</feature>
<comment type="caution">
    <text evidence="2">The sequence shown here is derived from an EMBL/GenBank/DDBJ whole genome shotgun (WGS) entry which is preliminary data.</text>
</comment>
<sequence length="82" mass="9235">MKSIVNVVLQIVGGLFILAAFLQWITFDYPDVSPYIPFAIFAPGMMSQMINWIFVCLLGTIGFVMIGFARREKRNSGDDERG</sequence>
<dbReference type="AlphaFoldDB" id="A0A8E3B0V6"/>
<dbReference type="GeneID" id="61056485"/>
<keyword evidence="1" id="KW-1133">Transmembrane helix</keyword>
<evidence type="ECO:0000313" key="3">
    <source>
        <dbReference type="Proteomes" id="UP000245631"/>
    </source>
</evidence>
<accession>A0A8E3B0V6</accession>
<reference evidence="2 3" key="1">
    <citation type="submission" date="2018-05" db="EMBL/GenBank/DDBJ databases">
        <title>Genomic Encyclopedia of Type Strains, Phase IV (KMG-IV): sequencing the most valuable type-strain genomes for metagenomic binning, comparative biology and taxonomic classification.</title>
        <authorList>
            <person name="Goeker M."/>
        </authorList>
    </citation>
    <scope>NUCLEOTIDE SEQUENCE [LARGE SCALE GENOMIC DNA]</scope>
    <source>
        <strain evidence="2 3">DSM 2626</strain>
    </source>
</reference>
<dbReference type="EMBL" id="QGGH01000033">
    <property type="protein sequence ID" value="PWJ84377.1"/>
    <property type="molecule type" value="Genomic_DNA"/>
</dbReference>
<dbReference type="Proteomes" id="UP000245631">
    <property type="component" value="Unassembled WGS sequence"/>
</dbReference>
<keyword evidence="1" id="KW-0472">Membrane</keyword>
<gene>
    <name evidence="2" type="ORF">C8D77_13311</name>
</gene>
<keyword evidence="1" id="KW-0812">Transmembrane</keyword>
<name>A0A8E3B0V6_RHILI</name>